<dbReference type="InterPro" id="IPR038086">
    <property type="entry name" value="DUF2789_sf"/>
</dbReference>
<dbReference type="RefSeq" id="WP_155586245.1">
    <property type="nucleotide sequence ID" value="NZ_JBHSTH010000015.1"/>
</dbReference>
<evidence type="ECO:0000313" key="1">
    <source>
        <dbReference type="EMBL" id="MUF08136.1"/>
    </source>
</evidence>
<dbReference type="Gene3D" id="1.10.10.1130">
    <property type="entry name" value="Uncharacterised protein PF10982, DUF2789"/>
    <property type="match status" value="1"/>
</dbReference>
<dbReference type="AlphaFoldDB" id="A0A6I3WPK3"/>
<dbReference type="EMBL" id="WNNK01000040">
    <property type="protein sequence ID" value="MUF08136.1"/>
    <property type="molecule type" value="Genomic_DNA"/>
</dbReference>
<gene>
    <name evidence="1" type="ORF">GNF76_27735</name>
</gene>
<dbReference type="Proteomes" id="UP000438196">
    <property type="component" value="Unassembled WGS sequence"/>
</dbReference>
<evidence type="ECO:0000313" key="2">
    <source>
        <dbReference type="Proteomes" id="UP000438196"/>
    </source>
</evidence>
<dbReference type="InterPro" id="IPR021250">
    <property type="entry name" value="DUF2789"/>
</dbReference>
<protein>
    <submittedName>
        <fullName evidence="1">DUF2789 family protein</fullName>
    </submittedName>
</protein>
<organism evidence="1 2">
    <name type="scientific">Pseudomonas spelaei</name>
    <dbReference type="NCBI Taxonomy" id="1055469"/>
    <lineage>
        <taxon>Bacteria</taxon>
        <taxon>Pseudomonadati</taxon>
        <taxon>Pseudomonadota</taxon>
        <taxon>Gammaproteobacteria</taxon>
        <taxon>Pseudomonadales</taxon>
        <taxon>Pseudomonadaceae</taxon>
        <taxon>Pseudomonas</taxon>
    </lineage>
</organism>
<accession>A0A6I3WPK3</accession>
<keyword evidence="2" id="KW-1185">Reference proteome</keyword>
<sequence length="81" mass="9109">MESPVHSLPSLFKQLGLPDDAQSIEQFITAHSPLKPDLKLADAFFWSDSQRAFLQDEILEDADWAEVVDELNLLLRSGRGV</sequence>
<name>A0A6I3WPK3_9PSED</name>
<dbReference type="Pfam" id="PF10982">
    <property type="entry name" value="DUF2789"/>
    <property type="match status" value="1"/>
</dbReference>
<reference evidence="1 2" key="1">
    <citation type="submission" date="2019-11" db="EMBL/GenBank/DDBJ databases">
        <title>Pseudomonas karstica sp. nov. and Pseudomonas spelaei sp. nov. from karst caves.</title>
        <authorList>
            <person name="Zeman M."/>
        </authorList>
    </citation>
    <scope>NUCLEOTIDE SEQUENCE [LARGE SCALE GENOMIC DNA]</scope>
    <source>
        <strain evidence="1 2">CCM 7893</strain>
    </source>
</reference>
<dbReference type="OrthoDB" id="5828847at2"/>
<proteinExistence type="predicted"/>
<comment type="caution">
    <text evidence="1">The sequence shown here is derived from an EMBL/GenBank/DDBJ whole genome shotgun (WGS) entry which is preliminary data.</text>
</comment>